<keyword evidence="6 12" id="KW-0548">Nucleotidyltransferase</keyword>
<keyword evidence="13" id="KW-1185">Reference proteome</keyword>
<feature type="binding site" evidence="10">
    <location>
        <position position="269"/>
    </location>
    <ligand>
        <name>substrate</name>
    </ligand>
</feature>
<keyword evidence="5 12" id="KW-0808">Transferase</keyword>
<organism evidence="12 13">
    <name type="scientific">Eumeta variegata</name>
    <name type="common">Bagworm moth</name>
    <name type="synonym">Eumeta japonica</name>
    <dbReference type="NCBI Taxonomy" id="151549"/>
    <lineage>
        <taxon>Eukaryota</taxon>
        <taxon>Metazoa</taxon>
        <taxon>Ecdysozoa</taxon>
        <taxon>Arthropoda</taxon>
        <taxon>Hexapoda</taxon>
        <taxon>Insecta</taxon>
        <taxon>Pterygota</taxon>
        <taxon>Neoptera</taxon>
        <taxon>Endopterygota</taxon>
        <taxon>Lepidoptera</taxon>
        <taxon>Glossata</taxon>
        <taxon>Ditrysia</taxon>
        <taxon>Tineoidea</taxon>
        <taxon>Psychidae</taxon>
        <taxon>Oiketicinae</taxon>
        <taxon>Eumeta</taxon>
    </lineage>
</organism>
<feature type="binding site" evidence="11">
    <location>
        <position position="237"/>
    </location>
    <ligand>
        <name>UTP</name>
        <dbReference type="ChEBI" id="CHEBI:46398"/>
    </ligand>
</feature>
<dbReference type="GO" id="GO:0003983">
    <property type="term" value="F:UTP:glucose-1-phosphate uridylyltransferase activity"/>
    <property type="evidence" value="ECO:0007669"/>
    <property type="project" value="UniProtKB-EC"/>
</dbReference>
<dbReference type="InterPro" id="IPR002618">
    <property type="entry name" value="UDPGP_fam"/>
</dbReference>
<reference evidence="12 13" key="1">
    <citation type="journal article" date="2019" name="Commun. Biol.">
        <title>The bagworm genome reveals a unique fibroin gene that provides high tensile strength.</title>
        <authorList>
            <person name="Kono N."/>
            <person name="Nakamura H."/>
            <person name="Ohtoshi R."/>
            <person name="Tomita M."/>
            <person name="Numata K."/>
            <person name="Arakawa K."/>
        </authorList>
    </citation>
    <scope>NUCLEOTIDE SEQUENCE [LARGE SCALE GENOMIC DNA]</scope>
</reference>
<dbReference type="EMBL" id="BGZK01000047">
    <property type="protein sequence ID" value="GBP11585.1"/>
    <property type="molecule type" value="Genomic_DNA"/>
</dbReference>
<evidence type="ECO:0000256" key="8">
    <source>
        <dbReference type="ARBA" id="ARBA00031959"/>
    </source>
</evidence>
<dbReference type="STRING" id="151549.A0A4C1TBU3"/>
<evidence type="ECO:0000313" key="12">
    <source>
        <dbReference type="EMBL" id="GBP11585.1"/>
    </source>
</evidence>
<comment type="similarity">
    <text evidence="1">Belongs to the UDPGP type 1 family.</text>
</comment>
<evidence type="ECO:0000256" key="9">
    <source>
        <dbReference type="ARBA" id="ARBA00047432"/>
    </source>
</evidence>
<comment type="catalytic activity">
    <reaction evidence="9">
        <text>alpha-D-glucose 1-phosphate + UTP + H(+) = UDP-alpha-D-glucose + diphosphate</text>
        <dbReference type="Rhea" id="RHEA:19889"/>
        <dbReference type="ChEBI" id="CHEBI:15378"/>
        <dbReference type="ChEBI" id="CHEBI:33019"/>
        <dbReference type="ChEBI" id="CHEBI:46398"/>
        <dbReference type="ChEBI" id="CHEBI:58601"/>
        <dbReference type="ChEBI" id="CHEBI:58885"/>
        <dbReference type="EC" id="2.7.7.9"/>
    </reaction>
    <physiologicalReaction direction="left-to-right" evidence="9">
        <dbReference type="Rhea" id="RHEA:19890"/>
    </physiologicalReaction>
</comment>
<dbReference type="GO" id="GO:0005978">
    <property type="term" value="P:glycogen biosynthetic process"/>
    <property type="evidence" value="ECO:0007669"/>
    <property type="project" value="UniProtKB-UniPathway"/>
</dbReference>
<gene>
    <name evidence="12" type="primary">UGP2</name>
    <name evidence="12" type="ORF">EVAR_77727_1</name>
</gene>
<evidence type="ECO:0000256" key="3">
    <source>
        <dbReference type="ARBA" id="ARBA00012415"/>
    </source>
</evidence>
<dbReference type="EC" id="2.7.7.9" evidence="3"/>
<evidence type="ECO:0000256" key="11">
    <source>
        <dbReference type="PIRSR" id="PIRSR000806-2"/>
    </source>
</evidence>
<evidence type="ECO:0000256" key="5">
    <source>
        <dbReference type="ARBA" id="ARBA00022679"/>
    </source>
</evidence>
<name>A0A4C1TBU3_EUMVA</name>
<feature type="binding site" evidence="11">
    <location>
        <position position="268"/>
    </location>
    <ligand>
        <name>UTP</name>
        <dbReference type="ChEBI" id="CHEBI:46398"/>
    </ligand>
</feature>
<evidence type="ECO:0000256" key="1">
    <source>
        <dbReference type="ARBA" id="ARBA00010401"/>
    </source>
</evidence>
<dbReference type="AlphaFoldDB" id="A0A4C1TBU3"/>
<evidence type="ECO:0000256" key="7">
    <source>
        <dbReference type="ARBA" id="ARBA00023579"/>
    </source>
</evidence>
<comment type="subunit">
    <text evidence="2">Homooctamer.</text>
</comment>
<dbReference type="Pfam" id="PF01704">
    <property type="entry name" value="UDPGP"/>
    <property type="match status" value="1"/>
</dbReference>
<evidence type="ECO:0000256" key="6">
    <source>
        <dbReference type="ARBA" id="ARBA00022695"/>
    </source>
</evidence>
<dbReference type="Gene3D" id="2.160.10.10">
    <property type="entry name" value="Hexapeptide repeat proteins"/>
    <property type="match status" value="1"/>
</dbReference>
<protein>
    <recommendedName>
        <fullName evidence="4">UTP--glucose-1-phosphate uridylyltransferase</fullName>
        <ecNumber evidence="3">2.7.7.9</ecNumber>
    </recommendedName>
    <alternativeName>
        <fullName evidence="8">UDP-glucose pyrophosphorylase</fullName>
    </alternativeName>
</protein>
<evidence type="ECO:0000313" key="13">
    <source>
        <dbReference type="Proteomes" id="UP000299102"/>
    </source>
</evidence>
<dbReference type="GO" id="GO:0006011">
    <property type="term" value="P:UDP-alpha-D-glucose metabolic process"/>
    <property type="evidence" value="ECO:0007669"/>
    <property type="project" value="UniProtKB-UniRule"/>
</dbReference>
<dbReference type="OrthoDB" id="932129at2759"/>
<dbReference type="SUPFAM" id="SSF53448">
    <property type="entry name" value="Nucleotide-diphospho-sugar transferases"/>
    <property type="match status" value="1"/>
</dbReference>
<feature type="binding site" evidence="11">
    <location>
        <position position="174"/>
    </location>
    <ligand>
        <name>UTP</name>
        <dbReference type="ChEBI" id="CHEBI:46398"/>
    </ligand>
</feature>
<proteinExistence type="inferred from homology"/>
<dbReference type="InterPro" id="IPR029044">
    <property type="entry name" value="Nucleotide-diphossugar_trans"/>
</dbReference>
<dbReference type="FunFam" id="2.160.10.10:FF:000001">
    <property type="entry name" value="UTP--glucose-1-phosphate uridylyltransferase"/>
    <property type="match status" value="1"/>
</dbReference>
<dbReference type="PANTHER" id="PTHR43511">
    <property type="match status" value="1"/>
</dbReference>
<evidence type="ECO:0000256" key="10">
    <source>
        <dbReference type="PIRSR" id="PIRSR000806-1"/>
    </source>
</evidence>
<evidence type="ECO:0000256" key="4">
    <source>
        <dbReference type="ARBA" id="ARBA00019048"/>
    </source>
</evidence>
<comment type="function">
    <text evidence="7">UTP--glucose-1-phosphate uridylyltransferase catalyzing the conversion of glucose-1-phosphate into UDP-glucose, a crucial precursor for the production of glycogen.</text>
</comment>
<dbReference type="Gene3D" id="3.90.550.10">
    <property type="entry name" value="Spore Coat Polysaccharide Biosynthesis Protein SpsA, Chain A"/>
    <property type="match status" value="1"/>
</dbReference>
<sequence length="556" mass="62533">MFFFTVDERIVSSVHYRRYRGVQIRSHQRTPSGSRDFKEATKRDALARLAVELERLAGAAPDARRPQLERDFEGFKKLFSRFLAEVRVPAHFYGLPEGEPLPQEEWLDAPMPLFINEGPSVSWDKIEKLPEGAVMDYTSLTTPTTENLHHMLDKLVVVKLNGGLGTSMGCKGPKSVIQVRNELTFLDLTVQQIEHLNKTYKCNVPLVLMNSFNTDEDTQRVIRKYRGLKLEIHTFNQSCHPRLNRESLLPLARTADVHADIEAWYPPGHGDFYEAFNNSGLLEKFIAEGRTYCFISNIDNLGATVDLNILNLLMTPDPARAPPEFVMEVTDKTRADVKGGTLIQYEDKLRLLEIAQVPKEHVDDFKSVSQFKFFNTNNLWARLDAIRRVVERGSLNMEIIVNHKHLADGLNVIQLETAVGAAMKCFEGGLGVNVPRSRFLPVKKTSDLLLVMSNLYGLAHGSLVMSPQRMFPSTPLVKLGDNHFAKVKEFLSRFATVPDLLELDHLTVSGDVTFGRGVSLKGTVIIIANHGDRIDIPSGAVLENKIVSGNLRILDH</sequence>
<dbReference type="CDD" id="cd00897">
    <property type="entry name" value="UGPase_euk"/>
    <property type="match status" value="1"/>
</dbReference>
<comment type="caution">
    <text evidence="12">The sequence shown here is derived from an EMBL/GenBank/DDBJ whole genome shotgun (WGS) entry which is preliminary data.</text>
</comment>
<dbReference type="InterPro" id="IPR016267">
    <property type="entry name" value="UDPGP_trans"/>
</dbReference>
<dbReference type="Proteomes" id="UP000299102">
    <property type="component" value="Unassembled WGS sequence"/>
</dbReference>
<accession>A0A4C1TBU3</accession>
<evidence type="ECO:0000256" key="2">
    <source>
        <dbReference type="ARBA" id="ARBA00011823"/>
    </source>
</evidence>
<feature type="binding site" evidence="11">
    <location>
        <position position="443"/>
    </location>
    <ligand>
        <name>UTP</name>
        <dbReference type="ChEBI" id="CHEBI:46398"/>
    </ligand>
</feature>
<dbReference type="FunFam" id="3.90.550.10:FF:000002">
    <property type="entry name" value="UTP--glucose-1-phosphate uridylyltransferase"/>
    <property type="match status" value="1"/>
</dbReference>
<feature type="binding site" evidence="11">
    <location>
        <position position="299"/>
    </location>
    <ligand>
        <name>UTP</name>
        <dbReference type="ChEBI" id="CHEBI:46398"/>
    </ligand>
</feature>
<dbReference type="UniPathway" id="UPA00164"/>